<name>A0A5S4EQH5_9PROT</name>
<dbReference type="InterPro" id="IPR016631">
    <property type="entry name" value="Regulatory_RpfE"/>
</dbReference>
<dbReference type="EMBL" id="SWAD01000022">
    <property type="protein sequence ID" value="TMQ77548.1"/>
    <property type="molecule type" value="Genomic_DNA"/>
</dbReference>
<sequence length="359" mass="39428">MQLTLVVPELLWPEPDDRESFDALRCDALNTLIARSQRTRRPPQSLEATLCDVFGLPGNAAGNAAYAAFRALGEVAGPAVASDCWLCADPVHLRLHQERLILADGSRLDINAAEATAIVDELNRQFPDLGTFHIGTPDRWYLQLAGNIELGRFDVLPLSAVAGRSVGRQLPENAELRWLRQLLNEVQMVLHQHPANTRREDAGQSTINSLWLWGAGVLPAGRAQDCTGVWSDHPLARGLGRAFGVPVQAVPDDAAALLAQTRPGSRPLLVLDSLQAPVQYEDGEAYRAQLLALEARWFAPLQRALALGRIRHLRLAATTAYAMLVWESSRSGQWRLWRRPQSLAATVQTLAKGHDQDGP</sequence>
<dbReference type="OrthoDB" id="5295974at2"/>
<protein>
    <submittedName>
        <fullName evidence="1">Regulatory protein, RpfE type</fullName>
    </submittedName>
</protein>
<comment type="caution">
    <text evidence="1">The sequence shown here is derived from an EMBL/GenBank/DDBJ whole genome shotgun (WGS) entry which is preliminary data.</text>
</comment>
<organism evidence="1 2">
    <name type="scientific">Candidatus Accumulibacter phosphatis</name>
    <dbReference type="NCBI Taxonomy" id="327160"/>
    <lineage>
        <taxon>Bacteria</taxon>
        <taxon>Pseudomonadati</taxon>
        <taxon>Pseudomonadota</taxon>
        <taxon>Betaproteobacteria</taxon>
        <taxon>Candidatus Accumulibacter</taxon>
    </lineage>
</organism>
<dbReference type="Proteomes" id="UP000306324">
    <property type="component" value="Unassembled WGS sequence"/>
</dbReference>
<dbReference type="RefSeq" id="WP_138677746.1">
    <property type="nucleotide sequence ID" value="NZ_SWAD01000022.1"/>
</dbReference>
<proteinExistence type="predicted"/>
<dbReference type="PIRSF" id="PIRSF015283">
    <property type="entry name" value="Regulatory_RpfE"/>
    <property type="match status" value="1"/>
</dbReference>
<keyword evidence="2" id="KW-1185">Reference proteome</keyword>
<evidence type="ECO:0000313" key="1">
    <source>
        <dbReference type="EMBL" id="TMQ77548.1"/>
    </source>
</evidence>
<evidence type="ECO:0000313" key="2">
    <source>
        <dbReference type="Proteomes" id="UP000306324"/>
    </source>
</evidence>
<gene>
    <name evidence="1" type="ORF">ACCUM_2959</name>
</gene>
<accession>A0A5S4EQH5</accession>
<reference evidence="1 2" key="1">
    <citation type="submission" date="2019-04" db="EMBL/GenBank/DDBJ databases">
        <title>A novel phosphate-accumulating bacterium identified in bioreactor for phosphate removal from wastewater.</title>
        <authorList>
            <person name="Kotlyarov R.Y."/>
            <person name="Beletsky A.V."/>
            <person name="Kallistova A.Y."/>
            <person name="Dorofeev A.G."/>
            <person name="Nikolaev Y.Y."/>
            <person name="Pimenov N.V."/>
            <person name="Ravin N.V."/>
            <person name="Mardanov A.V."/>
        </authorList>
    </citation>
    <scope>NUCLEOTIDE SEQUENCE [LARGE SCALE GENOMIC DNA]</scope>
    <source>
        <strain evidence="1 2">Bin19</strain>
    </source>
</reference>
<dbReference type="AlphaFoldDB" id="A0A5S4EQH5"/>